<keyword evidence="1" id="KW-0732">Signal</keyword>
<evidence type="ECO:0000313" key="11">
    <source>
        <dbReference type="EMBL" id="CRK95304.1"/>
    </source>
</evidence>
<evidence type="ECO:0000256" key="9">
    <source>
        <dbReference type="SAM" id="MobiDB-lite"/>
    </source>
</evidence>
<evidence type="ECO:0000256" key="4">
    <source>
        <dbReference type="ARBA" id="ARBA00030512"/>
    </source>
</evidence>
<evidence type="ECO:0000313" key="12">
    <source>
        <dbReference type="Proteomes" id="UP000183832"/>
    </source>
</evidence>
<evidence type="ECO:0000259" key="10">
    <source>
        <dbReference type="PROSITE" id="PS52009"/>
    </source>
</evidence>
<dbReference type="EMBL" id="CVRI01000041">
    <property type="protein sequence ID" value="CRK95304.1"/>
    <property type="molecule type" value="Genomic_DNA"/>
</dbReference>
<evidence type="ECO:0000256" key="7">
    <source>
        <dbReference type="ARBA" id="ARBA00066938"/>
    </source>
</evidence>
<dbReference type="InterPro" id="IPR017853">
    <property type="entry name" value="GH"/>
</dbReference>
<evidence type="ECO:0000256" key="8">
    <source>
        <dbReference type="ARBA" id="ARBA00076634"/>
    </source>
</evidence>
<accession>A0A1J1I4U1</accession>
<dbReference type="GO" id="GO:0009100">
    <property type="term" value="P:glycoprotein metabolic process"/>
    <property type="evidence" value="ECO:0007669"/>
    <property type="project" value="TreeGrafter"/>
</dbReference>
<feature type="compositionally biased region" description="Low complexity" evidence="9">
    <location>
        <begin position="504"/>
        <end position="513"/>
    </location>
</feature>
<dbReference type="GO" id="GO:0016231">
    <property type="term" value="F:beta-N-acetylglucosaminidase activity"/>
    <property type="evidence" value="ECO:0007669"/>
    <property type="project" value="TreeGrafter"/>
</dbReference>
<dbReference type="FunFam" id="1.20.58.240:FF:000002">
    <property type="entry name" value="Bifunctional protein NCOAT"/>
    <property type="match status" value="1"/>
</dbReference>
<keyword evidence="3" id="KW-0326">Glycosidase</keyword>
<dbReference type="FunFam" id="3.20.20.80:FF:000009">
    <property type="entry name" value="O-GlcNAcase BT_4395"/>
    <property type="match status" value="1"/>
</dbReference>
<feature type="domain" description="GH84" evidence="10">
    <location>
        <begin position="19"/>
        <end position="299"/>
    </location>
</feature>
<name>A0A1J1I4U1_9DIPT</name>
<sequence length="965" mass="108733">MSLSESANNLNSDEGSDKFLLGLVEGFYGRPFTSDQRKDLFKKLKKYGHQLYIYAPKDDYKHRNSWRELYTVEEGEHLQGLITAAKTAGIDFYYALSPGLDITYSSLKDTSALKRKLDQVSQFGCQHFALLFDDIESEMTKSDKEVFQSFAHAQVSVSNEIYNHLNRNQPNRPNFLFCPTQYCSTRAVPNVTDSEYLNTIGQKLVPSIDILWTGSKVISKILTAEEIQLITEVLKRKPLIWDNLHANDYDQKRVFLGPYNGRSPELIPLLRGVVTNPNCEFNANTIAIHTLGQWSRCNTEINNSISDIKLETENEDDDENPPNYLTENIYHPRVALKNAILEWLPDFFQEKQAFGPIVKPHPASAMAPIIPPIIPSINTCMTLTLTTPTTSTMATPMMIPEVNTAQLHALADICSSVTGATEILPKPNVMNSLVSATKVVTTDVLSNPILASSITIPDKMPVSSVPIPINVADGMEVEKISNDGALTEEPLELMDCGTPKHVSDNSSPNSDDPLTVQNQKDVDIKENENPNNQIPSESEIEVKNSKSELSDDVVMTESGSNNSMQIETMSDDEKLQTITYDDILLLCDLFYLPFEHGKQGLQLLNDFQWLKTNANVLKGDKKGGNSDNLEIQEWYRRSDKLLKLGEAVFLLTRKIASCVNRELCYDIFTYAWEISSVLTIFIAYVKWLALGQFPANSNSYTQGSYTWFSKGWKETFMSGDQEPWVFRGGLIADLQRLIPVDSGNDLFIYKLPETPTLNLYSIRPYMNADEVAVYDICHKTCRDGSDCTDLFPENLQEIPADRLVAPFVTLNPEFCMVVEKSDKMIVGYACAAIDSKLFYRSQEALWVPKMCEKYPLTLLDTPNLTQAAKDAINWFHNFKYDCPVSVLNSHPSIMTCCILKDQLMTDESVCKRLICVLLASLRTNGSCGVHVLINRTDSYMQQFYGKLGFTEIYHDDVKTILGRNF</sequence>
<feature type="compositionally biased region" description="Basic and acidic residues" evidence="9">
    <location>
        <begin position="540"/>
        <end position="549"/>
    </location>
</feature>
<comment type="catalytic activity">
    <reaction evidence="6">
        <text>3-O-(N-acetyl-beta-D-glucosaminyl)-L-threonyl-[protein] + H2O = L-threonyl-[protein] + N-acetyl-D-glucosamine</text>
        <dbReference type="Rhea" id="RHEA:48892"/>
        <dbReference type="Rhea" id="RHEA-COMP:11060"/>
        <dbReference type="Rhea" id="RHEA-COMP:12252"/>
        <dbReference type="ChEBI" id="CHEBI:15377"/>
        <dbReference type="ChEBI" id="CHEBI:30013"/>
        <dbReference type="ChEBI" id="CHEBI:90840"/>
        <dbReference type="ChEBI" id="CHEBI:506227"/>
        <dbReference type="EC" id="3.2.1.169"/>
    </reaction>
</comment>
<feature type="region of interest" description="Disordered" evidence="9">
    <location>
        <begin position="495"/>
        <end position="551"/>
    </location>
</feature>
<dbReference type="Gene3D" id="3.40.630.30">
    <property type="match status" value="1"/>
</dbReference>
<evidence type="ECO:0000256" key="2">
    <source>
        <dbReference type="ARBA" id="ARBA00022801"/>
    </source>
</evidence>
<dbReference type="SUPFAM" id="SSF51445">
    <property type="entry name" value="(Trans)glycosidases"/>
    <property type="match status" value="1"/>
</dbReference>
<dbReference type="GO" id="GO:0102571">
    <property type="term" value="F:[protein]-3-O-(N-acetyl-D-glucosaminyl)-L-serine/L-threonine O-N-acetyl-alpha-D-glucosaminase activity"/>
    <property type="evidence" value="ECO:0007669"/>
    <property type="project" value="UniProtKB-EC"/>
</dbReference>
<dbReference type="InterPro" id="IPR011496">
    <property type="entry name" value="O-GlcNAcase_cat"/>
</dbReference>
<protein>
    <recommendedName>
        <fullName evidence="7">protein O-GlcNAcase</fullName>
        <ecNumber evidence="7">3.2.1.169</ecNumber>
    </recommendedName>
    <alternativeName>
        <fullName evidence="4">Beta-N-acetylhexosaminidase</fullName>
    </alternativeName>
    <alternativeName>
        <fullName evidence="8">Beta-hexosaminidase</fullName>
    </alternativeName>
</protein>
<dbReference type="AlphaFoldDB" id="A0A1J1I4U1"/>
<dbReference type="PROSITE" id="PS52009">
    <property type="entry name" value="GH84"/>
    <property type="match status" value="1"/>
</dbReference>
<dbReference type="Gene3D" id="1.20.58.240">
    <property type="entry name" value="STAT, domain 1"/>
    <property type="match status" value="1"/>
</dbReference>
<reference evidence="11 12" key="1">
    <citation type="submission" date="2015-04" db="EMBL/GenBank/DDBJ databases">
        <authorList>
            <person name="Syromyatnikov M.Y."/>
            <person name="Popov V.N."/>
        </authorList>
    </citation>
    <scope>NUCLEOTIDE SEQUENCE [LARGE SCALE GENOMIC DNA]</scope>
</reference>
<comment type="catalytic activity">
    <reaction evidence="5">
        <text>3-O-(N-acetyl-beta-D-glucosaminyl)-L-seryl-[protein] + H2O = N-acetyl-D-glucosamine + L-seryl-[protein]</text>
        <dbReference type="Rhea" id="RHEA:48876"/>
        <dbReference type="Rhea" id="RHEA-COMP:9863"/>
        <dbReference type="Rhea" id="RHEA-COMP:12251"/>
        <dbReference type="ChEBI" id="CHEBI:15377"/>
        <dbReference type="ChEBI" id="CHEBI:29999"/>
        <dbReference type="ChEBI" id="CHEBI:90838"/>
        <dbReference type="ChEBI" id="CHEBI:506227"/>
        <dbReference type="EC" id="3.2.1.169"/>
    </reaction>
</comment>
<organism evidence="11 12">
    <name type="scientific">Clunio marinus</name>
    <dbReference type="NCBI Taxonomy" id="568069"/>
    <lineage>
        <taxon>Eukaryota</taxon>
        <taxon>Metazoa</taxon>
        <taxon>Ecdysozoa</taxon>
        <taxon>Arthropoda</taxon>
        <taxon>Hexapoda</taxon>
        <taxon>Insecta</taxon>
        <taxon>Pterygota</taxon>
        <taxon>Neoptera</taxon>
        <taxon>Endopterygota</taxon>
        <taxon>Diptera</taxon>
        <taxon>Nematocera</taxon>
        <taxon>Chironomoidea</taxon>
        <taxon>Chironomidae</taxon>
        <taxon>Clunio</taxon>
    </lineage>
</organism>
<evidence type="ECO:0000256" key="6">
    <source>
        <dbReference type="ARBA" id="ARBA00052136"/>
    </source>
</evidence>
<evidence type="ECO:0000256" key="3">
    <source>
        <dbReference type="ARBA" id="ARBA00023295"/>
    </source>
</evidence>
<dbReference type="PANTHER" id="PTHR13170">
    <property type="entry name" value="O-GLCNACASE"/>
    <property type="match status" value="1"/>
</dbReference>
<evidence type="ECO:0000256" key="5">
    <source>
        <dbReference type="ARBA" id="ARBA00050933"/>
    </source>
</evidence>
<dbReference type="InterPro" id="IPR051822">
    <property type="entry name" value="Glycosyl_Hydrolase_84"/>
</dbReference>
<dbReference type="OrthoDB" id="9975416at2759"/>
<dbReference type="STRING" id="568069.A0A1J1I4U1"/>
<evidence type="ECO:0000256" key="1">
    <source>
        <dbReference type="ARBA" id="ARBA00022729"/>
    </source>
</evidence>
<dbReference type="Proteomes" id="UP000183832">
    <property type="component" value="Unassembled WGS sequence"/>
</dbReference>
<proteinExistence type="predicted"/>
<dbReference type="PANTHER" id="PTHR13170:SF16">
    <property type="entry name" value="PROTEIN O-GLCNACASE"/>
    <property type="match status" value="1"/>
</dbReference>
<keyword evidence="2" id="KW-0378">Hydrolase</keyword>
<gene>
    <name evidence="11" type="ORF">CLUMA_CG008650</name>
</gene>
<dbReference type="Pfam" id="PF07555">
    <property type="entry name" value="NAGidase"/>
    <property type="match status" value="1"/>
</dbReference>
<keyword evidence="12" id="KW-1185">Reference proteome</keyword>
<dbReference type="Gene3D" id="3.20.20.80">
    <property type="entry name" value="Glycosidases"/>
    <property type="match status" value="1"/>
</dbReference>
<dbReference type="EC" id="3.2.1.169" evidence="7"/>